<dbReference type="PRINTS" id="PR00111">
    <property type="entry name" value="ABHYDROLASE"/>
</dbReference>
<dbReference type="Pfam" id="PF12697">
    <property type="entry name" value="Abhydrolase_6"/>
    <property type="match status" value="1"/>
</dbReference>
<dbReference type="GO" id="GO:0050129">
    <property type="term" value="F:N-formylglutamate deformylase activity"/>
    <property type="evidence" value="ECO:0007669"/>
    <property type="project" value="UniProtKB-EC"/>
</dbReference>
<dbReference type="Gene3D" id="3.40.50.1820">
    <property type="entry name" value="alpha/beta hydrolase"/>
    <property type="match status" value="1"/>
</dbReference>
<keyword evidence="2" id="KW-0378">Hydrolase</keyword>
<sequence>MADRFANRVSDSMARSLNHHRAGAGEPLVLIHGIGSSWRAWLPVMRALEARHEVFAIDLPGFGDSPPLGEGVRPTVPALVDAVEGQLDELGLERPHLAGNSLGGWVALELARRGRARSATGVSPAGMWTPREAAYARGQLKLAYAATRRLRPHARAVTRTAAGRTGVFSLVSSRPWQLDPAQACHALEAIGGSETFLETLELSTTDRAWGLDEIGVPVTIAWGSRDRLLLPRQGPRFVRMIPGSELRPLAGAGHVPMWDDADLVTRTILDRTARAA</sequence>
<protein>
    <submittedName>
        <fullName evidence="2">N-formylglutamate deformylase</fullName>
        <ecNumber evidence="2">3.5.1.68</ecNumber>
    </submittedName>
</protein>
<evidence type="ECO:0000313" key="2">
    <source>
        <dbReference type="EMBL" id="CAA9512938.1"/>
    </source>
</evidence>
<dbReference type="SUPFAM" id="SSF53474">
    <property type="entry name" value="alpha/beta-Hydrolases"/>
    <property type="match status" value="1"/>
</dbReference>
<feature type="domain" description="AB hydrolase-1" evidence="1">
    <location>
        <begin position="28"/>
        <end position="264"/>
    </location>
</feature>
<dbReference type="EMBL" id="CADCVV010000167">
    <property type="protein sequence ID" value="CAA9512938.1"/>
    <property type="molecule type" value="Genomic_DNA"/>
</dbReference>
<dbReference type="InterPro" id="IPR000073">
    <property type="entry name" value="AB_hydrolase_1"/>
</dbReference>
<dbReference type="AlphaFoldDB" id="A0A6J4T4D4"/>
<evidence type="ECO:0000259" key="1">
    <source>
        <dbReference type="Pfam" id="PF12697"/>
    </source>
</evidence>
<accession>A0A6J4T4D4</accession>
<reference evidence="2" key="1">
    <citation type="submission" date="2020-02" db="EMBL/GenBank/DDBJ databases">
        <authorList>
            <person name="Meier V. D."/>
        </authorList>
    </citation>
    <scope>NUCLEOTIDE SEQUENCE</scope>
    <source>
        <strain evidence="2">AVDCRST_MAG17</strain>
    </source>
</reference>
<gene>
    <name evidence="2" type="ORF">AVDCRST_MAG17-2107</name>
</gene>
<dbReference type="EC" id="3.5.1.68" evidence="2"/>
<proteinExistence type="predicted"/>
<name>A0A6J4T4D4_9ACTN</name>
<dbReference type="PANTHER" id="PTHR46438">
    <property type="entry name" value="ALPHA/BETA-HYDROLASES SUPERFAMILY PROTEIN"/>
    <property type="match status" value="1"/>
</dbReference>
<dbReference type="InterPro" id="IPR029058">
    <property type="entry name" value="AB_hydrolase_fold"/>
</dbReference>
<organism evidence="2">
    <name type="scientific">uncultured Solirubrobacterales bacterium</name>
    <dbReference type="NCBI Taxonomy" id="768556"/>
    <lineage>
        <taxon>Bacteria</taxon>
        <taxon>Bacillati</taxon>
        <taxon>Actinomycetota</taxon>
        <taxon>Thermoleophilia</taxon>
        <taxon>Solirubrobacterales</taxon>
        <taxon>environmental samples</taxon>
    </lineage>
</organism>
<dbReference type="PANTHER" id="PTHR46438:SF11">
    <property type="entry name" value="LIPASE-RELATED"/>
    <property type="match status" value="1"/>
</dbReference>